<feature type="compositionally biased region" description="Basic and acidic residues" evidence="1">
    <location>
        <begin position="36"/>
        <end position="54"/>
    </location>
</feature>
<keyword evidence="5" id="KW-1185">Reference proteome</keyword>
<evidence type="ECO:0000259" key="3">
    <source>
        <dbReference type="Pfam" id="PF26483"/>
    </source>
</evidence>
<gene>
    <name evidence="4" type="ORF">M0R89_08385</name>
</gene>
<name>A0A8U0HYA1_9EURY</name>
<accession>A0A8U0HYA1</accession>
<dbReference type="InterPro" id="IPR058468">
    <property type="entry name" value="DUF8155_N"/>
</dbReference>
<feature type="domain" description="DUF8155" evidence="3">
    <location>
        <begin position="163"/>
        <end position="289"/>
    </location>
</feature>
<dbReference type="EMBL" id="CP096659">
    <property type="protein sequence ID" value="UPV76060.1"/>
    <property type="molecule type" value="Genomic_DNA"/>
</dbReference>
<proteinExistence type="predicted"/>
<dbReference type="Gene3D" id="2.70.70.10">
    <property type="entry name" value="Glucose Permease (Domain IIA)"/>
    <property type="match status" value="1"/>
</dbReference>
<feature type="domain" description="DUF8155" evidence="2">
    <location>
        <begin position="4"/>
        <end position="154"/>
    </location>
</feature>
<organism evidence="4 5">
    <name type="scientific">Halorussus limi</name>
    <dbReference type="NCBI Taxonomy" id="2938695"/>
    <lineage>
        <taxon>Archaea</taxon>
        <taxon>Methanobacteriati</taxon>
        <taxon>Methanobacteriota</taxon>
        <taxon>Stenosarchaea group</taxon>
        <taxon>Halobacteria</taxon>
        <taxon>Halobacteriales</taxon>
        <taxon>Haladaptataceae</taxon>
        <taxon>Halorussus</taxon>
    </lineage>
</organism>
<dbReference type="Proteomes" id="UP000830729">
    <property type="component" value="Chromosome"/>
</dbReference>
<evidence type="ECO:0000313" key="4">
    <source>
        <dbReference type="EMBL" id="UPV76060.1"/>
    </source>
</evidence>
<dbReference type="InterPro" id="IPR058817">
    <property type="entry name" value="DUF8155_C"/>
</dbReference>
<feature type="region of interest" description="Disordered" evidence="1">
    <location>
        <begin position="36"/>
        <end position="61"/>
    </location>
</feature>
<dbReference type="KEGG" id="halx:M0R89_08385"/>
<protein>
    <submittedName>
        <fullName evidence="4">Uncharacterized protein</fullName>
    </submittedName>
</protein>
<dbReference type="InterPro" id="IPR011055">
    <property type="entry name" value="Dup_hybrid_motif"/>
</dbReference>
<dbReference type="Pfam" id="PF26483">
    <property type="entry name" value="DUF8155_C"/>
    <property type="match status" value="1"/>
</dbReference>
<sequence length="292" mass="30673">MVTVGPELLEDFPRFSLYNSPYAAHDEGCAIDLYPHEGDWREGSEGREANEGRETAAPSPVAGEVVAARTVSAPPKPYAADHDHLVVVDTGDRLARILHVDPAVEPGDVVARGDSLGEMVRSGFFAPWVDNHVHLGFRDGDANPFRASGSLPLELDPGVELAAVPWDGRGEVVATGDTYAILDAPDHPAPGERFAGIAADGTARPLDGGLPHYEGGGILGTDETTGPVSLAGRRVGTADTRTVAWDDVTVVANGTPVTGLSFVLARETLGAKLVCPDADFEVGESVEVRPTR</sequence>
<evidence type="ECO:0000313" key="5">
    <source>
        <dbReference type="Proteomes" id="UP000830729"/>
    </source>
</evidence>
<dbReference type="Pfam" id="PF26482">
    <property type="entry name" value="DUF8155"/>
    <property type="match status" value="1"/>
</dbReference>
<reference evidence="4 5" key="1">
    <citation type="submission" date="2022-04" db="EMBL/GenBank/DDBJ databases">
        <title>Diverse halophilic archaea isolated from saline environments.</title>
        <authorList>
            <person name="Cui H.-L."/>
        </authorList>
    </citation>
    <scope>NUCLEOTIDE SEQUENCE [LARGE SCALE GENOMIC DNA]</scope>
    <source>
        <strain evidence="4 5">XZYJT49</strain>
    </source>
</reference>
<dbReference type="GeneID" id="72185210"/>
<dbReference type="AlphaFoldDB" id="A0A8U0HYA1"/>
<evidence type="ECO:0000259" key="2">
    <source>
        <dbReference type="Pfam" id="PF26482"/>
    </source>
</evidence>
<evidence type="ECO:0000256" key="1">
    <source>
        <dbReference type="SAM" id="MobiDB-lite"/>
    </source>
</evidence>
<dbReference type="RefSeq" id="WP_248652097.1">
    <property type="nucleotide sequence ID" value="NZ_CP096659.1"/>
</dbReference>